<reference evidence="1" key="1">
    <citation type="journal article" date="2021" name="Sci. Rep.">
        <title>Diploid genomic architecture of Nitzschia inconspicua, an elite biomass production diatom.</title>
        <authorList>
            <person name="Oliver A."/>
            <person name="Podell S."/>
            <person name="Pinowska A."/>
            <person name="Traller J.C."/>
            <person name="Smith S.R."/>
            <person name="McClure R."/>
            <person name="Beliaev A."/>
            <person name="Bohutskyi P."/>
            <person name="Hill E.A."/>
            <person name="Rabines A."/>
            <person name="Zheng H."/>
            <person name="Allen L.Z."/>
            <person name="Kuo A."/>
            <person name="Grigoriev I.V."/>
            <person name="Allen A.E."/>
            <person name="Hazlebeck D."/>
            <person name="Allen E.E."/>
        </authorList>
    </citation>
    <scope>NUCLEOTIDE SEQUENCE</scope>
    <source>
        <strain evidence="1">Hildebrandi</strain>
    </source>
</reference>
<proteinExistence type="predicted"/>
<gene>
    <name evidence="1" type="ORF">IV203_035365</name>
</gene>
<comment type="caution">
    <text evidence="1">The sequence shown here is derived from an EMBL/GenBank/DDBJ whole genome shotgun (WGS) entry which is preliminary data.</text>
</comment>
<dbReference type="AlphaFoldDB" id="A0A9K3PUW3"/>
<reference evidence="1" key="2">
    <citation type="submission" date="2021-04" db="EMBL/GenBank/DDBJ databases">
        <authorList>
            <person name="Podell S."/>
        </authorList>
    </citation>
    <scope>NUCLEOTIDE SEQUENCE</scope>
    <source>
        <strain evidence="1">Hildebrandi</strain>
    </source>
</reference>
<organism evidence="1 2">
    <name type="scientific">Nitzschia inconspicua</name>
    <dbReference type="NCBI Taxonomy" id="303405"/>
    <lineage>
        <taxon>Eukaryota</taxon>
        <taxon>Sar</taxon>
        <taxon>Stramenopiles</taxon>
        <taxon>Ochrophyta</taxon>
        <taxon>Bacillariophyta</taxon>
        <taxon>Bacillariophyceae</taxon>
        <taxon>Bacillariophycidae</taxon>
        <taxon>Bacillariales</taxon>
        <taxon>Bacillariaceae</taxon>
        <taxon>Nitzschia</taxon>
    </lineage>
</organism>
<keyword evidence="2" id="KW-1185">Reference proteome</keyword>
<protein>
    <submittedName>
        <fullName evidence="1">Uncharacterized protein</fullName>
    </submittedName>
</protein>
<dbReference type="EMBL" id="JAGRRH010000013">
    <property type="protein sequence ID" value="KAG7360266.1"/>
    <property type="molecule type" value="Genomic_DNA"/>
</dbReference>
<dbReference type="PANTHER" id="PTHR36971:SF1">
    <property type="entry name" value="METHYLTRANSFERASE DOMAIN-CONTAINING PROTEIN"/>
    <property type="match status" value="1"/>
</dbReference>
<evidence type="ECO:0000313" key="2">
    <source>
        <dbReference type="Proteomes" id="UP000693970"/>
    </source>
</evidence>
<name>A0A9K3PUW3_9STRA</name>
<accession>A0A9K3PUW3</accession>
<dbReference type="Proteomes" id="UP000693970">
    <property type="component" value="Unassembled WGS sequence"/>
</dbReference>
<dbReference type="OrthoDB" id="422036at2759"/>
<evidence type="ECO:0000313" key="1">
    <source>
        <dbReference type="EMBL" id="KAG7360266.1"/>
    </source>
</evidence>
<dbReference type="PANTHER" id="PTHR36971">
    <property type="entry name" value="UNNAMED PRODUCT"/>
    <property type="match status" value="1"/>
</dbReference>
<sequence>MTKSYKCESKFNSEEPWVMIASQLAPGDKRPDISVSVSSDDVLYACELSSSFGMFTLSNDDVVSGTCNVLDVVLKKDDGWSSSDIVAVVNLMEECSNHHRSQKHNGNNINLIVTGYLERMRAKSSFETAPICLHAKTVYIEHMQGKGSSQWEAGTASTSVCNRPTNGLQSQLSPSHQNVGWRGAKDDTRFSKFALFLLETFGGYEALSRKPVLDIAGGAGGLAFELSVRHSIHCIIIDNKLVRFKSKQMRHVQFRQSCVDKLLNHNGKSPLAKNLLQRFQVASDLKTLQLTQLQTLLQATQILSNGSHDREGGEQEGRSVAQQRLSSILRNKQCSVICGMHPDEATDEIIDVGFAMNIPWAVVPCCVFPNLFRSRVVDGRPVRSYEDYCAYIRSRSEDIRETELPFRGRNKVFFWIPPQSCSEQLIDYSAQVGQREQ</sequence>